<dbReference type="Gene3D" id="3.40.50.150">
    <property type="entry name" value="Vaccinia Virus protein VP39"/>
    <property type="match status" value="1"/>
</dbReference>
<dbReference type="CDD" id="cd02440">
    <property type="entry name" value="AdoMet_MTases"/>
    <property type="match status" value="1"/>
</dbReference>
<dbReference type="RefSeq" id="WP_116880585.1">
    <property type="nucleotide sequence ID" value="NZ_QURB01000003.1"/>
</dbReference>
<dbReference type="InterPro" id="IPR029063">
    <property type="entry name" value="SAM-dependent_MTases_sf"/>
</dbReference>
<evidence type="ECO:0000313" key="4">
    <source>
        <dbReference type="EMBL" id="RFC54751.1"/>
    </source>
</evidence>
<comment type="caution">
    <text evidence="4">The sequence shown here is derived from an EMBL/GenBank/DDBJ whole genome shotgun (WGS) entry which is preliminary data.</text>
</comment>
<dbReference type="PANTHER" id="PTHR47739:SF1">
    <property type="entry name" value="TRNA1(VAL) (ADENINE(37)-N6)-METHYLTRANSFERASE"/>
    <property type="match status" value="1"/>
</dbReference>
<keyword evidence="2" id="KW-0949">S-adenosyl-L-methionine</keyword>
<dbReference type="PROSITE" id="PS00092">
    <property type="entry name" value="N6_MTASE"/>
    <property type="match status" value="1"/>
</dbReference>
<dbReference type="GO" id="GO:0008170">
    <property type="term" value="F:N-methyltransferase activity"/>
    <property type="evidence" value="ECO:0007669"/>
    <property type="project" value="UniProtKB-ARBA"/>
</dbReference>
<dbReference type="InterPro" id="IPR007848">
    <property type="entry name" value="Small_mtfrase_dom"/>
</dbReference>
<dbReference type="AlphaFoldDB" id="A0A3E1EYV4"/>
<dbReference type="GO" id="GO:0008757">
    <property type="term" value="F:S-adenosylmethionine-dependent methyltransferase activity"/>
    <property type="evidence" value="ECO:0007669"/>
    <property type="project" value="UniProtKB-ARBA"/>
</dbReference>
<evidence type="ECO:0000256" key="1">
    <source>
        <dbReference type="ARBA" id="ARBA00022603"/>
    </source>
</evidence>
<reference evidence="4 5" key="1">
    <citation type="submission" date="2018-08" db="EMBL/GenBank/DDBJ databases">
        <title>The draft genome squence of Brumimicrobium sp. N62.</title>
        <authorList>
            <person name="Du Z.-J."/>
            <person name="Luo H.-R."/>
        </authorList>
    </citation>
    <scope>NUCLEOTIDE SEQUENCE [LARGE SCALE GENOMIC DNA]</scope>
    <source>
        <strain evidence="4 5">N62</strain>
    </source>
</reference>
<dbReference type="InterPro" id="IPR050210">
    <property type="entry name" value="tRNA_Adenine-N(6)_MTase"/>
</dbReference>
<organism evidence="4 5">
    <name type="scientific">Brumimicrobium aurantiacum</name>
    <dbReference type="NCBI Taxonomy" id="1737063"/>
    <lineage>
        <taxon>Bacteria</taxon>
        <taxon>Pseudomonadati</taxon>
        <taxon>Bacteroidota</taxon>
        <taxon>Flavobacteriia</taxon>
        <taxon>Flavobacteriales</taxon>
        <taxon>Crocinitomicaceae</taxon>
        <taxon>Brumimicrobium</taxon>
    </lineage>
</organism>
<dbReference type="Pfam" id="PF05175">
    <property type="entry name" value="MTS"/>
    <property type="match status" value="1"/>
</dbReference>
<keyword evidence="1 4" id="KW-0489">Methyltransferase</keyword>
<dbReference type="InterPro" id="IPR002052">
    <property type="entry name" value="DNA_methylase_N6_adenine_CS"/>
</dbReference>
<dbReference type="Proteomes" id="UP000257127">
    <property type="component" value="Unassembled WGS sequence"/>
</dbReference>
<dbReference type="SUPFAM" id="SSF53335">
    <property type="entry name" value="S-adenosyl-L-methionine-dependent methyltransferases"/>
    <property type="match status" value="1"/>
</dbReference>
<evidence type="ECO:0000256" key="2">
    <source>
        <dbReference type="ARBA" id="ARBA00022691"/>
    </source>
</evidence>
<keyword evidence="4" id="KW-0808">Transferase</keyword>
<evidence type="ECO:0000259" key="3">
    <source>
        <dbReference type="Pfam" id="PF05175"/>
    </source>
</evidence>
<name>A0A3E1EYV4_9FLAO</name>
<dbReference type="OrthoDB" id="5383291at2"/>
<keyword evidence="5" id="KW-1185">Reference proteome</keyword>
<dbReference type="PRINTS" id="PR00507">
    <property type="entry name" value="N12N6MTFRASE"/>
</dbReference>
<evidence type="ECO:0000313" key="5">
    <source>
        <dbReference type="Proteomes" id="UP000257127"/>
    </source>
</evidence>
<proteinExistence type="predicted"/>
<accession>A0A3E1EYV4</accession>
<dbReference type="PANTHER" id="PTHR47739">
    <property type="entry name" value="TRNA1(VAL) (ADENINE(37)-N6)-METHYLTRANSFERASE"/>
    <property type="match status" value="1"/>
</dbReference>
<sequence length="235" mass="26599">MSIFKFKKFNVHQDNVPQKVGTDAMVLGAMIDPSNQPKKILDVGTGCGVIALMLAQKYPGSQVTGLDIDEKAIAQAKINFEEANRGQLNADFSAIHQDFLSYSPDLPLDLIVSNPPYFNTKMPSENEQRSLARHENSMSLEGFIDHSTNLLSDNGELWMIIPAERTASLVESSKILKLIRQIRIFGKPGRHVRDVVVFSKRQPRFIESSLTIRDDENNYTEEYKELTIDFHFNQL</sequence>
<dbReference type="EMBL" id="QURB01000003">
    <property type="protein sequence ID" value="RFC54751.1"/>
    <property type="molecule type" value="Genomic_DNA"/>
</dbReference>
<dbReference type="GO" id="GO:0032259">
    <property type="term" value="P:methylation"/>
    <property type="evidence" value="ECO:0007669"/>
    <property type="project" value="UniProtKB-KW"/>
</dbReference>
<feature type="domain" description="Methyltransferase small" evidence="3">
    <location>
        <begin position="35"/>
        <end position="164"/>
    </location>
</feature>
<gene>
    <name evidence="4" type="ORF">DXU93_07130</name>
</gene>
<protein>
    <submittedName>
        <fullName evidence="4">Methyltransferase domain-containing protein</fullName>
    </submittedName>
</protein>
<dbReference type="GO" id="GO:0003676">
    <property type="term" value="F:nucleic acid binding"/>
    <property type="evidence" value="ECO:0007669"/>
    <property type="project" value="InterPro"/>
</dbReference>